<keyword evidence="10" id="KW-0678">Repressor</keyword>
<dbReference type="GO" id="GO:0000417">
    <property type="term" value="C:HIR complex"/>
    <property type="evidence" value="ECO:0007669"/>
    <property type="project" value="TreeGrafter"/>
</dbReference>
<keyword evidence="8 10" id="KW-0539">Nucleus</keyword>
<dbReference type="GO" id="GO:0006351">
    <property type="term" value="P:DNA-templated transcription"/>
    <property type="evidence" value="ECO:0007669"/>
    <property type="project" value="InterPro"/>
</dbReference>
<comment type="subcellular location">
    <subcellularLocation>
        <location evidence="1 10">Nucleus</location>
    </subcellularLocation>
</comment>
<evidence type="ECO:0000256" key="3">
    <source>
        <dbReference type="ARBA" id="ARBA00022574"/>
    </source>
</evidence>
<feature type="domain" description="CAF1B/HIR1 beta-propeller" evidence="13">
    <location>
        <begin position="44"/>
        <end position="426"/>
    </location>
</feature>
<keyword evidence="5 10" id="KW-0156">Chromatin regulator</keyword>
<feature type="region of interest" description="Disordered" evidence="11">
    <location>
        <begin position="590"/>
        <end position="648"/>
    </location>
</feature>
<dbReference type="Pfam" id="PF24105">
    <property type="entry name" value="Beta-prop_CAF1B_HIR1"/>
    <property type="match status" value="1"/>
</dbReference>
<sequence>MVLFTKPEWLQHVASAHGVSAARRRRVIDDPEGATAAGAAAPSKVPLFSIDVQPLAAGADAEAARVATAGQDGRVMLWRLGALLADARRVAAGDGPANASDVASAIPPGALLAVLSSPHQGAANVVRWRGDGAMLATGGDDGTVMLHVRASAAGSAAVPFGSGLPADLSETWRCCRVLRGHDSDVLDVCFSPCGAMLASCSVDNSVCVWAVDERSASQTSTVSPLVARLSGHQGMVKGVAWDPTGRFLASQSDDRSVVLWRTDHWGQIERRLVDEFASAVTEANLRSWFMRLAWSPSGAELVATNSYQKKCHVAPLYRRSGDFRNPIEFVGHRAPVVSVRWSSCLYSRSPSPPYEGPNRLYFCVALGSKDRGLTVWRADHKRPFFSLADVFDDDVQDLSWSADGRSLVACSTDGSAFLVHFEPDELGYVVPPAVQQAELRREMALLSGAAVPDAGRDGWAPSEVLMRADVFTPSALALQGKQREVLARLQAPQRESAGDRPRSAPAIASATPERSRAASASRPNGETATASSVMSAAKAQREERRDGKRRIIPVALDAPTVTMAGAAVPNGHAERMTPTATAIAPIQSASAAAAPDARPGVETDIATPSGAPVRAVKTKRKRRLAPADAADGARSAATTTPSLATTEEAAPGERAANAAAEAATTALPLLLPRASDATAKLVRVVRVAQPSITLEAQADAATHRHHTRLHLARDGVCVWTQVLAGRVVGLECSEADAVVWVATDDACVQVLSLRSGLRLHPPLALDAEVAWMGADRHRWMVLTRDAAFYVYEMQAPTADGYGMGVALRLRRSGSARFLLHQGVWRSPGRVPVFRWHEARDAPLLVSGNGHAYLHAESLRAWLRLADDHYSDSEFFPRYDGSKAIDVGRLDAAAPLRLEVLQEAAAAAARMTTATPILRAAPGEDALPTLAHLETLCNAACALRDAAELQYWLGNLVLRLTTEADEARLVEIGDALLGAPAASEGKEWQPTILGIDKRALLRDTLLPIITTNASLEGVVSAYSQALAMLPPAEGDSGGGVDDTARRRLS</sequence>
<dbReference type="InterPro" id="IPR036322">
    <property type="entry name" value="WD40_repeat_dom_sf"/>
</dbReference>
<dbReference type="Proteomes" id="UP001301350">
    <property type="component" value="Unassembled WGS sequence"/>
</dbReference>
<accession>A0AAV9IT10</accession>
<dbReference type="GO" id="GO:0031491">
    <property type="term" value="F:nucleosome binding"/>
    <property type="evidence" value="ECO:0007669"/>
    <property type="project" value="TreeGrafter"/>
</dbReference>
<dbReference type="InterPro" id="IPR031120">
    <property type="entry name" value="HIR1-like"/>
</dbReference>
<evidence type="ECO:0000256" key="2">
    <source>
        <dbReference type="ARBA" id="ARBA00007306"/>
    </source>
</evidence>
<evidence type="ECO:0000256" key="7">
    <source>
        <dbReference type="ARBA" id="ARBA00023163"/>
    </source>
</evidence>
<dbReference type="PANTHER" id="PTHR13831">
    <property type="entry name" value="MEMBER OF THE HIR1 FAMILY OF WD-REPEAT PROTEINS"/>
    <property type="match status" value="1"/>
</dbReference>
<proteinExistence type="inferred from homology"/>
<gene>
    <name evidence="14" type="ORF">CDCA_CDCA05G1482</name>
</gene>
<comment type="similarity">
    <text evidence="2 10">Belongs to the WD repeat HIR1 family.</text>
</comment>
<feature type="region of interest" description="Disordered" evidence="11">
    <location>
        <begin position="491"/>
        <end position="553"/>
    </location>
</feature>
<reference evidence="14 15" key="1">
    <citation type="submission" date="2022-07" db="EMBL/GenBank/DDBJ databases">
        <title>Genome-wide signatures of adaptation to extreme environments.</title>
        <authorList>
            <person name="Cho C.H."/>
            <person name="Yoon H.S."/>
        </authorList>
    </citation>
    <scope>NUCLEOTIDE SEQUENCE [LARGE SCALE GENOMIC DNA]</scope>
    <source>
        <strain evidence="14 15">DBV 063 E5</strain>
    </source>
</reference>
<evidence type="ECO:0000256" key="11">
    <source>
        <dbReference type="SAM" id="MobiDB-lite"/>
    </source>
</evidence>
<evidence type="ECO:0000256" key="4">
    <source>
        <dbReference type="ARBA" id="ARBA00022737"/>
    </source>
</evidence>
<dbReference type="PROSITE" id="PS50294">
    <property type="entry name" value="WD_REPEATS_REGION"/>
    <property type="match status" value="2"/>
</dbReference>
<evidence type="ECO:0000256" key="5">
    <source>
        <dbReference type="ARBA" id="ARBA00022853"/>
    </source>
</evidence>
<dbReference type="SUPFAM" id="SSF50978">
    <property type="entry name" value="WD40 repeat-like"/>
    <property type="match status" value="1"/>
</dbReference>
<keyword evidence="6 10" id="KW-0805">Transcription regulation</keyword>
<comment type="function">
    <text evidence="10">Required for replication-independent chromatin assembly and for the periodic repression of histone gene transcription during the cell cycle.</text>
</comment>
<evidence type="ECO:0000259" key="12">
    <source>
        <dbReference type="Pfam" id="PF07569"/>
    </source>
</evidence>
<comment type="caution">
    <text evidence="14">The sequence shown here is derived from an EMBL/GenBank/DDBJ whole genome shotgun (WGS) entry which is preliminary data.</text>
</comment>
<dbReference type="InterPro" id="IPR001680">
    <property type="entry name" value="WD40_rpt"/>
</dbReference>
<feature type="compositionally biased region" description="Polar residues" evidence="11">
    <location>
        <begin position="521"/>
        <end position="534"/>
    </location>
</feature>
<evidence type="ECO:0000256" key="9">
    <source>
        <dbReference type="PROSITE-ProRule" id="PRU00221"/>
    </source>
</evidence>
<evidence type="ECO:0000313" key="15">
    <source>
        <dbReference type="Proteomes" id="UP001301350"/>
    </source>
</evidence>
<dbReference type="GO" id="GO:0000785">
    <property type="term" value="C:chromatin"/>
    <property type="evidence" value="ECO:0007669"/>
    <property type="project" value="TreeGrafter"/>
</dbReference>
<protein>
    <recommendedName>
        <fullName evidence="10">Protein HIRA</fullName>
    </recommendedName>
</protein>
<evidence type="ECO:0000256" key="6">
    <source>
        <dbReference type="ARBA" id="ARBA00023015"/>
    </source>
</evidence>
<evidence type="ECO:0000313" key="14">
    <source>
        <dbReference type="EMBL" id="KAK4535457.1"/>
    </source>
</evidence>
<keyword evidence="15" id="KW-1185">Reference proteome</keyword>
<dbReference type="GO" id="GO:0006338">
    <property type="term" value="P:chromatin remodeling"/>
    <property type="evidence" value="ECO:0007669"/>
    <property type="project" value="InterPro"/>
</dbReference>
<name>A0AAV9IT10_CYACA</name>
<dbReference type="SMART" id="SM00320">
    <property type="entry name" value="WD40"/>
    <property type="match status" value="7"/>
</dbReference>
<dbReference type="EMBL" id="JANCYW010000005">
    <property type="protein sequence ID" value="KAK4535457.1"/>
    <property type="molecule type" value="Genomic_DNA"/>
</dbReference>
<dbReference type="GO" id="GO:0006355">
    <property type="term" value="P:regulation of DNA-templated transcription"/>
    <property type="evidence" value="ECO:0007669"/>
    <property type="project" value="InterPro"/>
</dbReference>
<keyword evidence="7 10" id="KW-0804">Transcription</keyword>
<organism evidence="14 15">
    <name type="scientific">Cyanidium caldarium</name>
    <name type="common">Red alga</name>
    <dbReference type="NCBI Taxonomy" id="2771"/>
    <lineage>
        <taxon>Eukaryota</taxon>
        <taxon>Rhodophyta</taxon>
        <taxon>Bangiophyceae</taxon>
        <taxon>Cyanidiales</taxon>
        <taxon>Cyanidiaceae</taxon>
        <taxon>Cyanidium</taxon>
    </lineage>
</organism>
<dbReference type="PROSITE" id="PS50082">
    <property type="entry name" value="WD_REPEATS_2"/>
    <property type="match status" value="2"/>
</dbReference>
<dbReference type="Pfam" id="PF07569">
    <property type="entry name" value="Hira"/>
    <property type="match status" value="1"/>
</dbReference>
<dbReference type="InterPro" id="IPR055410">
    <property type="entry name" value="Beta-prop_CAF1B_HIR1"/>
</dbReference>
<dbReference type="GO" id="GO:0005634">
    <property type="term" value="C:nucleus"/>
    <property type="evidence" value="ECO:0007669"/>
    <property type="project" value="UniProtKB-SubCell"/>
</dbReference>
<feature type="repeat" description="WD" evidence="9">
    <location>
        <begin position="178"/>
        <end position="219"/>
    </location>
</feature>
<evidence type="ECO:0000256" key="10">
    <source>
        <dbReference type="RuleBase" id="RU364014"/>
    </source>
</evidence>
<feature type="repeat" description="WD" evidence="9">
    <location>
        <begin position="229"/>
        <end position="260"/>
    </location>
</feature>
<dbReference type="InterPro" id="IPR015943">
    <property type="entry name" value="WD40/YVTN_repeat-like_dom_sf"/>
</dbReference>
<evidence type="ECO:0000259" key="13">
    <source>
        <dbReference type="Pfam" id="PF24105"/>
    </source>
</evidence>
<evidence type="ECO:0000256" key="8">
    <source>
        <dbReference type="ARBA" id="ARBA00023242"/>
    </source>
</evidence>
<dbReference type="AlphaFoldDB" id="A0AAV9IT10"/>
<dbReference type="Gene3D" id="2.130.10.10">
    <property type="entry name" value="YVTN repeat-like/Quinoprotein amine dehydrogenase"/>
    <property type="match status" value="2"/>
</dbReference>
<feature type="domain" description="Protein HIRA-like C-terminal" evidence="12">
    <location>
        <begin position="756"/>
        <end position="971"/>
    </location>
</feature>
<dbReference type="InterPro" id="IPR011494">
    <property type="entry name" value="HIRA-like_C"/>
</dbReference>
<keyword evidence="4 10" id="KW-0677">Repeat</keyword>
<evidence type="ECO:0000256" key="1">
    <source>
        <dbReference type="ARBA" id="ARBA00004123"/>
    </source>
</evidence>
<dbReference type="PANTHER" id="PTHR13831:SF0">
    <property type="entry name" value="PROTEIN HIRA"/>
    <property type="match status" value="1"/>
</dbReference>
<keyword evidence="3 9" id="KW-0853">WD repeat</keyword>
<feature type="compositionally biased region" description="Low complexity" evidence="11">
    <location>
        <begin position="626"/>
        <end position="648"/>
    </location>
</feature>